<proteinExistence type="predicted"/>
<dbReference type="Proteomes" id="UP000283090">
    <property type="component" value="Unassembled WGS sequence"/>
</dbReference>
<dbReference type="RefSeq" id="XP_067487331.1">
    <property type="nucleotide sequence ID" value="XM_067639554.1"/>
</dbReference>
<protein>
    <submittedName>
        <fullName evidence="1">Uncharacterized protein</fullName>
    </submittedName>
</protein>
<dbReference type="GeneID" id="93591946"/>
<sequence>MVTWCGFLEQQRSRAEYLQKDPRGRMEVIRDLQQGPRLGPLDLKYGNDGEDVGENLEEMYENLHHEEHAIIRLHNLHWETVQDILEDESLDMEEVGLRNREVLGFHPKV</sequence>
<gene>
    <name evidence="1" type="ORF">DFL_009635</name>
</gene>
<dbReference type="EMBL" id="SAEB01000012">
    <property type="protein sequence ID" value="RVD81787.1"/>
    <property type="molecule type" value="Genomic_DNA"/>
</dbReference>
<name>A0A436ZS84_ARTFL</name>
<keyword evidence="2" id="KW-1185">Reference proteome</keyword>
<dbReference type="AlphaFoldDB" id="A0A436ZS84"/>
<dbReference type="OrthoDB" id="5314324at2759"/>
<comment type="caution">
    <text evidence="1">The sequence shown here is derived from an EMBL/GenBank/DDBJ whole genome shotgun (WGS) entry which is preliminary data.</text>
</comment>
<evidence type="ECO:0000313" key="1">
    <source>
        <dbReference type="EMBL" id="RVD81787.1"/>
    </source>
</evidence>
<dbReference type="VEuPathDB" id="FungiDB:DFL_009635"/>
<organism evidence="1 2">
    <name type="scientific">Arthrobotrys flagrans</name>
    <name type="common">Nematode-trapping fungus</name>
    <name type="synonym">Trichothecium flagrans</name>
    <dbReference type="NCBI Taxonomy" id="97331"/>
    <lineage>
        <taxon>Eukaryota</taxon>
        <taxon>Fungi</taxon>
        <taxon>Dikarya</taxon>
        <taxon>Ascomycota</taxon>
        <taxon>Pezizomycotina</taxon>
        <taxon>Orbiliomycetes</taxon>
        <taxon>Orbiliales</taxon>
        <taxon>Orbiliaceae</taxon>
        <taxon>Arthrobotrys</taxon>
    </lineage>
</organism>
<accession>A0A436ZS84</accession>
<reference evidence="1 2" key="1">
    <citation type="submission" date="2019-01" db="EMBL/GenBank/DDBJ databases">
        <title>Intercellular communication is required for trap formation in the nematode-trapping fungus Duddingtonia flagrans.</title>
        <authorList>
            <person name="Youssar L."/>
            <person name="Wernet V."/>
            <person name="Hensel N."/>
            <person name="Hildebrandt H.-G."/>
            <person name="Fischer R."/>
        </authorList>
    </citation>
    <scope>NUCLEOTIDE SEQUENCE [LARGE SCALE GENOMIC DNA]</scope>
    <source>
        <strain evidence="1 2">CBS H-5679</strain>
    </source>
</reference>
<evidence type="ECO:0000313" key="2">
    <source>
        <dbReference type="Proteomes" id="UP000283090"/>
    </source>
</evidence>